<gene>
    <name evidence="3" type="ORF">OSIN01602_LOCUS3101</name>
</gene>
<proteinExistence type="predicted"/>
<organism evidence="3">
    <name type="scientific">Trieres chinensis</name>
    <name type="common">Marine centric diatom</name>
    <name type="synonym">Odontella sinensis</name>
    <dbReference type="NCBI Taxonomy" id="1514140"/>
    <lineage>
        <taxon>Eukaryota</taxon>
        <taxon>Sar</taxon>
        <taxon>Stramenopiles</taxon>
        <taxon>Ochrophyta</taxon>
        <taxon>Bacillariophyta</taxon>
        <taxon>Mediophyceae</taxon>
        <taxon>Biddulphiophycidae</taxon>
        <taxon>Eupodiscales</taxon>
        <taxon>Parodontellaceae</taxon>
        <taxon>Trieres</taxon>
    </lineage>
</organism>
<evidence type="ECO:0000313" key="3">
    <source>
        <dbReference type="EMBL" id="CAD9325035.1"/>
    </source>
</evidence>
<dbReference type="Pfam" id="PF03457">
    <property type="entry name" value="HA"/>
    <property type="match status" value="1"/>
</dbReference>
<dbReference type="EMBL" id="HBGO01005584">
    <property type="protein sequence ID" value="CAD9325035.1"/>
    <property type="molecule type" value="Transcribed_RNA"/>
</dbReference>
<dbReference type="PANTHER" id="PTHR33418">
    <property type="entry name" value="HELICASE-ASSOCIATED"/>
    <property type="match status" value="1"/>
</dbReference>
<dbReference type="InterPro" id="IPR005114">
    <property type="entry name" value="Helicase_assoc"/>
</dbReference>
<evidence type="ECO:0000259" key="2">
    <source>
        <dbReference type="Pfam" id="PF03457"/>
    </source>
</evidence>
<feature type="domain" description="Helicase-associated" evidence="2">
    <location>
        <begin position="2"/>
        <end position="57"/>
    </location>
</feature>
<reference evidence="3" key="1">
    <citation type="submission" date="2021-01" db="EMBL/GenBank/DDBJ databases">
        <authorList>
            <person name="Corre E."/>
            <person name="Pelletier E."/>
            <person name="Niang G."/>
            <person name="Scheremetjew M."/>
            <person name="Finn R."/>
            <person name="Kale V."/>
            <person name="Holt S."/>
            <person name="Cochrane G."/>
            <person name="Meng A."/>
            <person name="Brown T."/>
            <person name="Cohen L."/>
        </authorList>
    </citation>
    <scope>NUCLEOTIDE SEQUENCE</scope>
    <source>
        <strain evidence="3">Grunow 1884</strain>
    </source>
</reference>
<sequence length="264" mass="28793">MYRAEYGDTRVNRGKIKGQSRLRNFVAWQRKQYKKFLRGEKSQLTPERVLRLEDLGFEWTVNSRRDPDSYVGKDVILPDETYDNTGEANVSANENNAKDRVNEFASTRPKGEDIATAAAIAGLDTYGTMGRTTAEFENPPMKEEDAAENVAGFDAYGTKGGRTGDMGMNDGYSANMAQVPEIRAAAAMAVHPAGPLVGNAPQDGVGENINGNGGQAVRTDDLDITAPHDMPAQGGGETADSTLPTAHPGTYENYQYYQTSNYQY</sequence>
<name>A0A7S1Z0W3_TRICV</name>
<accession>A0A7S1Z0W3</accession>
<feature type="region of interest" description="Disordered" evidence="1">
    <location>
        <begin position="227"/>
        <end position="250"/>
    </location>
</feature>
<protein>
    <recommendedName>
        <fullName evidence="2">Helicase-associated domain-containing protein</fullName>
    </recommendedName>
</protein>
<dbReference type="PANTHER" id="PTHR33418:SF1">
    <property type="entry name" value="HELICASE-ASSOCIATED DOMAIN-CONTAINING PROTEIN"/>
    <property type="match status" value="1"/>
</dbReference>
<dbReference type="Gene3D" id="6.10.140.530">
    <property type="match status" value="1"/>
</dbReference>
<dbReference type="AlphaFoldDB" id="A0A7S1Z0W3"/>
<evidence type="ECO:0000256" key="1">
    <source>
        <dbReference type="SAM" id="MobiDB-lite"/>
    </source>
</evidence>